<accession>A0A1W7ADA8</accession>
<dbReference type="GO" id="GO:0140098">
    <property type="term" value="F:catalytic activity, acting on RNA"/>
    <property type="evidence" value="ECO:0007669"/>
    <property type="project" value="UniProtKB-ARBA"/>
</dbReference>
<keyword evidence="6" id="KW-0413">Isomerase</keyword>
<dbReference type="EMBL" id="CP021059">
    <property type="protein sequence ID" value="ARQ07599.1"/>
    <property type="molecule type" value="Genomic_DNA"/>
</dbReference>
<dbReference type="OrthoDB" id="9807829at2"/>
<dbReference type="GeneID" id="35296074"/>
<dbReference type="InterPro" id="IPR006145">
    <property type="entry name" value="PsdUridine_synth_RsuA/RluA"/>
</dbReference>
<dbReference type="Gene3D" id="3.30.2350.10">
    <property type="entry name" value="Pseudouridine synthase"/>
    <property type="match status" value="1"/>
</dbReference>
<feature type="domain" description="Pseudouridine synthase RsuA/RluA-like" evidence="5">
    <location>
        <begin position="83"/>
        <end position="229"/>
    </location>
</feature>
<dbReference type="InterPro" id="IPR020103">
    <property type="entry name" value="PsdUridine_synth_cat_dom_sf"/>
</dbReference>
<dbReference type="GO" id="GO:0009982">
    <property type="term" value="F:pseudouridine synthase activity"/>
    <property type="evidence" value="ECO:0007669"/>
    <property type="project" value="InterPro"/>
</dbReference>
<dbReference type="Pfam" id="PF00849">
    <property type="entry name" value="PseudoU_synth_2"/>
    <property type="match status" value="1"/>
</dbReference>
<dbReference type="GO" id="GO:0000455">
    <property type="term" value="P:enzyme-directed rRNA pseudouridine synthesis"/>
    <property type="evidence" value="ECO:0007669"/>
    <property type="project" value="TreeGrafter"/>
</dbReference>
<evidence type="ECO:0000256" key="1">
    <source>
        <dbReference type="ARBA" id="ARBA00000073"/>
    </source>
</evidence>
<evidence type="ECO:0000256" key="4">
    <source>
        <dbReference type="ARBA" id="ARBA00033164"/>
    </source>
</evidence>
<dbReference type="GO" id="GO:0003723">
    <property type="term" value="F:RNA binding"/>
    <property type="evidence" value="ECO:0007669"/>
    <property type="project" value="InterPro"/>
</dbReference>
<gene>
    <name evidence="6" type="primary">rluD_3</name>
    <name evidence="6" type="ORF">MCCS_19840</name>
</gene>
<name>A0A1W7ADA8_9STAP</name>
<dbReference type="AlphaFoldDB" id="A0A1W7ADA8"/>
<evidence type="ECO:0000259" key="5">
    <source>
        <dbReference type="Pfam" id="PF00849"/>
    </source>
</evidence>
<dbReference type="Proteomes" id="UP000194154">
    <property type="component" value="Chromosome"/>
</dbReference>
<evidence type="ECO:0000256" key="3">
    <source>
        <dbReference type="ARBA" id="ARBA00031870"/>
    </source>
</evidence>
<dbReference type="InterPro" id="IPR050188">
    <property type="entry name" value="RluA_PseudoU_synthase"/>
</dbReference>
<dbReference type="SUPFAM" id="SSF55120">
    <property type="entry name" value="Pseudouridine synthase"/>
    <property type="match status" value="1"/>
</dbReference>
<evidence type="ECO:0000313" key="7">
    <source>
        <dbReference type="Proteomes" id="UP000194154"/>
    </source>
</evidence>
<dbReference type="RefSeq" id="WP_086043148.1">
    <property type="nucleotide sequence ID" value="NZ_CBCRZA010000012.1"/>
</dbReference>
<evidence type="ECO:0000313" key="6">
    <source>
        <dbReference type="EMBL" id="ARQ07599.1"/>
    </source>
</evidence>
<organism evidence="6 7">
    <name type="scientific">Macrococcoides canis</name>
    <dbReference type="NCBI Taxonomy" id="1855823"/>
    <lineage>
        <taxon>Bacteria</taxon>
        <taxon>Bacillati</taxon>
        <taxon>Bacillota</taxon>
        <taxon>Bacilli</taxon>
        <taxon>Bacillales</taxon>
        <taxon>Staphylococcaceae</taxon>
        <taxon>Macrococcoides</taxon>
    </lineage>
</organism>
<reference evidence="6 7" key="1">
    <citation type="journal article" date="2017" name="Int. J. Syst. Evol. Microbiol.">
        <title>Macrococcus canis sp. nov., a skin bacterium associated with infections in dogs.</title>
        <authorList>
            <person name="Gobeli Brawand S."/>
            <person name="Cotting K."/>
            <person name="Gomez-Sanz E."/>
            <person name="Collaud A."/>
            <person name="Thomann A."/>
            <person name="Brodard I."/>
            <person name="Rodriguez-Campos S."/>
            <person name="Strauss C."/>
            <person name="Perreten V."/>
        </authorList>
    </citation>
    <scope>NUCLEOTIDE SEQUENCE [LARGE SCALE GENOMIC DNA]</scope>
    <source>
        <strain evidence="6 7">KM45013</strain>
    </source>
</reference>
<keyword evidence="7" id="KW-1185">Reference proteome</keyword>
<evidence type="ECO:0000256" key="2">
    <source>
        <dbReference type="ARBA" id="ARBA00010876"/>
    </source>
</evidence>
<comment type="similarity">
    <text evidence="2">Belongs to the pseudouridine synthase RluA family.</text>
</comment>
<dbReference type="STRING" id="1855823.MCCS_19840"/>
<comment type="catalytic activity">
    <reaction evidence="1">
        <text>a uridine in RNA = a pseudouridine in RNA</text>
        <dbReference type="Rhea" id="RHEA:48348"/>
        <dbReference type="Rhea" id="RHEA-COMP:12068"/>
        <dbReference type="Rhea" id="RHEA-COMP:12069"/>
        <dbReference type="ChEBI" id="CHEBI:65314"/>
        <dbReference type="ChEBI" id="CHEBI:65315"/>
    </reaction>
</comment>
<proteinExistence type="inferred from homology"/>
<dbReference type="PANTHER" id="PTHR21600">
    <property type="entry name" value="MITOCHONDRIAL RNA PSEUDOURIDINE SYNTHASE"/>
    <property type="match status" value="1"/>
</dbReference>
<protein>
    <recommendedName>
        <fullName evidence="3">RNA pseudouridylate synthase</fullName>
    </recommendedName>
    <alternativeName>
        <fullName evidence="4">RNA-uridine isomerase</fullName>
    </alternativeName>
</protein>
<dbReference type="CDD" id="cd02869">
    <property type="entry name" value="PseudoU_synth_RluA_like"/>
    <property type="match status" value="1"/>
</dbReference>
<sequence>MKLHIIEAWDNMTIEALLKHLQIPKKPTHELRMSKSITINDNPATFRDTLHTGDILNLPIPEEKSNYKSSYRLCEVKYEDDYLAILVKPKGVKTHPNDMSESNTLLNHAIYTLDSEYVEPIHRLDQETVGLLLVAKNPFIKKILDRMLEERLIKRTYRAKVKSHLPLKKQTIDMPIGKDKFHPNKRRVSQTGDRAVTHIVSSKANGDGTADVELQLETGRTHQIRVHLAEIGHPVIGDPLYSDSHLRQLALESYKLEFEHPFTGETVAATLEQ</sequence>
<dbReference type="KEGG" id="mcak:MCCS_19840"/>
<dbReference type="PANTHER" id="PTHR21600:SF87">
    <property type="entry name" value="RNA PSEUDOURIDYLATE SYNTHASE DOMAIN-CONTAINING PROTEIN 1"/>
    <property type="match status" value="1"/>
</dbReference>